<evidence type="ECO:0000256" key="11">
    <source>
        <dbReference type="ARBA" id="ARBA00023136"/>
    </source>
</evidence>
<proteinExistence type="predicted"/>
<dbReference type="AlphaFoldDB" id="A0AAW6U0Y2"/>
<keyword evidence="8 14" id="KW-0418">Kinase</keyword>
<sequence>MENLLESTSLIQRAYWLIKLRWVAIGALAAATFVAGRFMEILLPSAALYALAGLLLVYNFVLYDLLRYWTWAGRKPSETRIGRIITFQISVDLLILTTILHFSGGVENPFAFFFTFHMMIASVLCSKWQSYLQATLAVALFGGLVVLEAAGVLPHHALENFAGHGLYRDWRFILGTLFVFTVTLYVLVYMTTSIAEQLRRRQIRYEAANVQLEQKDQLKNEYVLRLTHDIKGHLAAVESCLDIVFGEMVGPLNEKQKDLVERAYHRATKCTRFITALLRLTRMKLTGRLEMETFSLRNCIFNSLGAVQNSAKTKGIVIDHHIDPAVDEVFGEAVLIEETISNMLFNAVKYTPDGGRVSMDVEQDGASVQLRVADSGIGVPEAELTQIFEEFYRADNARAIERDGTGLGLAFAKQVIERHGGRIWAQNNPGGGTTFTFTLPRAARP</sequence>
<protein>
    <recommendedName>
        <fullName evidence="3">histidine kinase</fullName>
        <ecNumber evidence="3">2.7.13.3</ecNumber>
    </recommendedName>
</protein>
<dbReference type="InterPro" id="IPR036097">
    <property type="entry name" value="HisK_dim/P_sf"/>
</dbReference>
<evidence type="ECO:0000256" key="5">
    <source>
        <dbReference type="ARBA" id="ARBA00022553"/>
    </source>
</evidence>
<dbReference type="CDD" id="cd00075">
    <property type="entry name" value="HATPase"/>
    <property type="match status" value="1"/>
</dbReference>
<feature type="transmembrane region" description="Helical" evidence="12">
    <location>
        <begin position="84"/>
        <end position="104"/>
    </location>
</feature>
<feature type="transmembrane region" description="Helical" evidence="12">
    <location>
        <begin position="20"/>
        <end position="39"/>
    </location>
</feature>
<evidence type="ECO:0000256" key="10">
    <source>
        <dbReference type="ARBA" id="ARBA00023012"/>
    </source>
</evidence>
<keyword evidence="6" id="KW-0808">Transferase</keyword>
<evidence type="ECO:0000256" key="2">
    <source>
        <dbReference type="ARBA" id="ARBA00004236"/>
    </source>
</evidence>
<dbReference type="RefSeq" id="WP_349246942.1">
    <property type="nucleotide sequence ID" value="NZ_JASCXX010000039.1"/>
</dbReference>
<dbReference type="SUPFAM" id="SSF55874">
    <property type="entry name" value="ATPase domain of HSP90 chaperone/DNA topoisomerase II/histidine kinase"/>
    <property type="match status" value="1"/>
</dbReference>
<dbReference type="PROSITE" id="PS50109">
    <property type="entry name" value="HIS_KIN"/>
    <property type="match status" value="1"/>
</dbReference>
<feature type="domain" description="Histidine kinase" evidence="13">
    <location>
        <begin position="225"/>
        <end position="443"/>
    </location>
</feature>
<name>A0AAW6U0Y2_9BACT</name>
<evidence type="ECO:0000256" key="4">
    <source>
        <dbReference type="ARBA" id="ARBA00022475"/>
    </source>
</evidence>
<comment type="subcellular location">
    <subcellularLocation>
        <location evidence="2">Cell membrane</location>
    </subcellularLocation>
</comment>
<dbReference type="EC" id="2.7.13.3" evidence="3"/>
<evidence type="ECO:0000256" key="7">
    <source>
        <dbReference type="ARBA" id="ARBA00022741"/>
    </source>
</evidence>
<evidence type="ECO:0000256" key="3">
    <source>
        <dbReference type="ARBA" id="ARBA00012438"/>
    </source>
</evidence>
<dbReference type="Proteomes" id="UP001431776">
    <property type="component" value="Unassembled WGS sequence"/>
</dbReference>
<dbReference type="PANTHER" id="PTHR42878:SF7">
    <property type="entry name" value="SENSOR HISTIDINE KINASE GLRK"/>
    <property type="match status" value="1"/>
</dbReference>
<evidence type="ECO:0000259" key="13">
    <source>
        <dbReference type="PROSITE" id="PS50109"/>
    </source>
</evidence>
<dbReference type="InterPro" id="IPR003594">
    <property type="entry name" value="HATPase_dom"/>
</dbReference>
<keyword evidence="7" id="KW-0547">Nucleotide-binding</keyword>
<dbReference type="FunFam" id="3.30.565.10:FF:000023">
    <property type="entry name" value="PAS domain-containing sensor histidine kinase"/>
    <property type="match status" value="1"/>
</dbReference>
<feature type="transmembrane region" description="Helical" evidence="12">
    <location>
        <begin position="173"/>
        <end position="195"/>
    </location>
</feature>
<dbReference type="InterPro" id="IPR004358">
    <property type="entry name" value="Sig_transdc_His_kin-like_C"/>
</dbReference>
<keyword evidence="9" id="KW-0067">ATP-binding</keyword>
<keyword evidence="11 12" id="KW-0472">Membrane</keyword>
<accession>A0AAW6U0Y2</accession>
<keyword evidence="12" id="KW-1133">Transmembrane helix</keyword>
<comment type="catalytic activity">
    <reaction evidence="1">
        <text>ATP + protein L-histidine = ADP + protein N-phospho-L-histidine.</text>
        <dbReference type="EC" id="2.7.13.3"/>
    </reaction>
</comment>
<dbReference type="Gene3D" id="3.30.565.10">
    <property type="entry name" value="Histidine kinase-like ATPase, C-terminal domain"/>
    <property type="match status" value="1"/>
</dbReference>
<dbReference type="InterPro" id="IPR005467">
    <property type="entry name" value="His_kinase_dom"/>
</dbReference>
<dbReference type="GO" id="GO:0007234">
    <property type="term" value="P:osmosensory signaling via phosphorelay pathway"/>
    <property type="evidence" value="ECO:0007669"/>
    <property type="project" value="TreeGrafter"/>
</dbReference>
<evidence type="ECO:0000256" key="1">
    <source>
        <dbReference type="ARBA" id="ARBA00000085"/>
    </source>
</evidence>
<evidence type="ECO:0000313" key="15">
    <source>
        <dbReference type="Proteomes" id="UP001431776"/>
    </source>
</evidence>
<evidence type="ECO:0000256" key="8">
    <source>
        <dbReference type="ARBA" id="ARBA00022777"/>
    </source>
</evidence>
<dbReference type="PANTHER" id="PTHR42878">
    <property type="entry name" value="TWO-COMPONENT HISTIDINE KINASE"/>
    <property type="match status" value="1"/>
</dbReference>
<dbReference type="InterPro" id="IPR050351">
    <property type="entry name" value="BphY/WalK/GraS-like"/>
</dbReference>
<keyword evidence="10" id="KW-0902">Two-component regulatory system</keyword>
<keyword evidence="5" id="KW-0597">Phosphoprotein</keyword>
<comment type="caution">
    <text evidence="14">The sequence shown here is derived from an EMBL/GenBank/DDBJ whole genome shotgun (WGS) entry which is preliminary data.</text>
</comment>
<dbReference type="EMBL" id="JASCXX010000039">
    <property type="protein sequence ID" value="MDI6451532.1"/>
    <property type="molecule type" value="Genomic_DNA"/>
</dbReference>
<evidence type="ECO:0000256" key="6">
    <source>
        <dbReference type="ARBA" id="ARBA00022679"/>
    </source>
</evidence>
<dbReference type="Gene3D" id="1.10.287.130">
    <property type="match status" value="1"/>
</dbReference>
<dbReference type="GO" id="GO:0005524">
    <property type="term" value="F:ATP binding"/>
    <property type="evidence" value="ECO:0007669"/>
    <property type="project" value="UniProtKB-KW"/>
</dbReference>
<evidence type="ECO:0000256" key="12">
    <source>
        <dbReference type="SAM" id="Phobius"/>
    </source>
</evidence>
<dbReference type="GO" id="GO:0000156">
    <property type="term" value="F:phosphorelay response regulator activity"/>
    <property type="evidence" value="ECO:0007669"/>
    <property type="project" value="TreeGrafter"/>
</dbReference>
<gene>
    <name evidence="14" type="ORF">QJ522_20895</name>
</gene>
<feature type="transmembrane region" description="Helical" evidence="12">
    <location>
        <begin position="110"/>
        <end position="128"/>
    </location>
</feature>
<organism evidence="14 15">
    <name type="scientific">Anaerobaca lacustris</name>
    <dbReference type="NCBI Taxonomy" id="3044600"/>
    <lineage>
        <taxon>Bacteria</taxon>
        <taxon>Pseudomonadati</taxon>
        <taxon>Planctomycetota</taxon>
        <taxon>Phycisphaerae</taxon>
        <taxon>Sedimentisphaerales</taxon>
        <taxon>Anaerobacaceae</taxon>
        <taxon>Anaerobaca</taxon>
    </lineage>
</organism>
<dbReference type="GO" id="GO:0030295">
    <property type="term" value="F:protein kinase activator activity"/>
    <property type="evidence" value="ECO:0007669"/>
    <property type="project" value="TreeGrafter"/>
</dbReference>
<evidence type="ECO:0000313" key="14">
    <source>
        <dbReference type="EMBL" id="MDI6451532.1"/>
    </source>
</evidence>
<dbReference type="Pfam" id="PF02518">
    <property type="entry name" value="HATPase_c"/>
    <property type="match status" value="1"/>
</dbReference>
<feature type="transmembrane region" description="Helical" evidence="12">
    <location>
        <begin position="45"/>
        <end position="63"/>
    </location>
</feature>
<dbReference type="GO" id="GO:0000155">
    <property type="term" value="F:phosphorelay sensor kinase activity"/>
    <property type="evidence" value="ECO:0007669"/>
    <property type="project" value="InterPro"/>
</dbReference>
<keyword evidence="12" id="KW-0812">Transmembrane</keyword>
<dbReference type="SMART" id="SM00387">
    <property type="entry name" value="HATPase_c"/>
    <property type="match status" value="1"/>
</dbReference>
<evidence type="ECO:0000256" key="9">
    <source>
        <dbReference type="ARBA" id="ARBA00022840"/>
    </source>
</evidence>
<keyword evidence="15" id="KW-1185">Reference proteome</keyword>
<keyword evidence="4" id="KW-1003">Cell membrane</keyword>
<dbReference type="GO" id="GO:0005886">
    <property type="term" value="C:plasma membrane"/>
    <property type="evidence" value="ECO:0007669"/>
    <property type="project" value="UniProtKB-SubCell"/>
</dbReference>
<dbReference type="InterPro" id="IPR036890">
    <property type="entry name" value="HATPase_C_sf"/>
</dbReference>
<dbReference type="PRINTS" id="PR00344">
    <property type="entry name" value="BCTRLSENSOR"/>
</dbReference>
<reference evidence="14" key="1">
    <citation type="submission" date="2023-05" db="EMBL/GenBank/DDBJ databases">
        <title>Anaerotaeda fermentans gen. nov., sp. nov., a novel anaerobic planctomycete of the new family within the order Sedimentisphaerales isolated from Taman Peninsula, Russia.</title>
        <authorList>
            <person name="Khomyakova M.A."/>
            <person name="Merkel A.Y."/>
            <person name="Slobodkin A.I."/>
        </authorList>
    </citation>
    <scope>NUCLEOTIDE SEQUENCE</scope>
    <source>
        <strain evidence="14">M17dextr</strain>
    </source>
</reference>
<feature type="transmembrane region" description="Helical" evidence="12">
    <location>
        <begin position="135"/>
        <end position="153"/>
    </location>
</feature>
<dbReference type="SUPFAM" id="SSF47384">
    <property type="entry name" value="Homodimeric domain of signal transducing histidine kinase"/>
    <property type="match status" value="1"/>
</dbReference>